<keyword evidence="1" id="KW-0812">Transmembrane</keyword>
<feature type="transmembrane region" description="Helical" evidence="1">
    <location>
        <begin position="38"/>
        <end position="55"/>
    </location>
</feature>
<dbReference type="EMBL" id="CAAALY010079544">
    <property type="protein sequence ID" value="VEL26327.1"/>
    <property type="molecule type" value="Genomic_DNA"/>
</dbReference>
<name>A0A3S5ADA2_9PLAT</name>
<keyword evidence="1" id="KW-1133">Transmembrane helix</keyword>
<accession>A0A3S5ADA2</accession>
<organism evidence="2 3">
    <name type="scientific">Protopolystoma xenopodis</name>
    <dbReference type="NCBI Taxonomy" id="117903"/>
    <lineage>
        <taxon>Eukaryota</taxon>
        <taxon>Metazoa</taxon>
        <taxon>Spiralia</taxon>
        <taxon>Lophotrochozoa</taxon>
        <taxon>Platyhelminthes</taxon>
        <taxon>Monogenea</taxon>
        <taxon>Polyopisthocotylea</taxon>
        <taxon>Polystomatidea</taxon>
        <taxon>Polystomatidae</taxon>
        <taxon>Protopolystoma</taxon>
    </lineage>
</organism>
<evidence type="ECO:0000313" key="3">
    <source>
        <dbReference type="Proteomes" id="UP000784294"/>
    </source>
</evidence>
<comment type="caution">
    <text evidence="2">The sequence shown here is derived from an EMBL/GenBank/DDBJ whole genome shotgun (WGS) entry which is preliminary data.</text>
</comment>
<gene>
    <name evidence="2" type="ORF">PXEA_LOCUS19767</name>
</gene>
<protein>
    <submittedName>
        <fullName evidence="2">Uncharacterized protein</fullName>
    </submittedName>
</protein>
<keyword evidence="1" id="KW-0472">Membrane</keyword>
<evidence type="ECO:0000313" key="2">
    <source>
        <dbReference type="EMBL" id="VEL26327.1"/>
    </source>
</evidence>
<feature type="transmembrane region" description="Helical" evidence="1">
    <location>
        <begin position="67"/>
        <end position="86"/>
    </location>
</feature>
<keyword evidence="3" id="KW-1185">Reference proteome</keyword>
<dbReference type="Proteomes" id="UP000784294">
    <property type="component" value="Unassembled WGS sequence"/>
</dbReference>
<proteinExistence type="predicted"/>
<reference evidence="2" key="1">
    <citation type="submission" date="2018-11" db="EMBL/GenBank/DDBJ databases">
        <authorList>
            <consortium name="Pathogen Informatics"/>
        </authorList>
    </citation>
    <scope>NUCLEOTIDE SEQUENCE</scope>
</reference>
<sequence>MTTSSDTPPYCLWRRGSLFSIITVADSVLLARSCPRRLLGVVTSLCASSPMFLLYESQFHIHSVSTLRLFHLTSLLITLHGFLFTLSPLRTNKKPSVDTLRSPVLYNTLKNIGP</sequence>
<dbReference type="AlphaFoldDB" id="A0A3S5ADA2"/>
<evidence type="ECO:0000256" key="1">
    <source>
        <dbReference type="SAM" id="Phobius"/>
    </source>
</evidence>